<gene>
    <name evidence="1" type="ORF">K461DRAFT_271830</name>
</gene>
<protein>
    <recommendedName>
        <fullName evidence="3">NAD(P)-binding domain-containing protein</fullName>
    </recommendedName>
</protein>
<dbReference type="EMBL" id="ML996093">
    <property type="protein sequence ID" value="KAF2148306.1"/>
    <property type="molecule type" value="Genomic_DNA"/>
</dbReference>
<reference evidence="1" key="1">
    <citation type="journal article" date="2020" name="Stud. Mycol.">
        <title>101 Dothideomycetes genomes: a test case for predicting lifestyles and emergence of pathogens.</title>
        <authorList>
            <person name="Haridas S."/>
            <person name="Albert R."/>
            <person name="Binder M."/>
            <person name="Bloem J."/>
            <person name="Labutti K."/>
            <person name="Salamov A."/>
            <person name="Andreopoulos B."/>
            <person name="Baker S."/>
            <person name="Barry K."/>
            <person name="Bills G."/>
            <person name="Bluhm B."/>
            <person name="Cannon C."/>
            <person name="Castanera R."/>
            <person name="Culley D."/>
            <person name="Daum C."/>
            <person name="Ezra D."/>
            <person name="Gonzalez J."/>
            <person name="Henrissat B."/>
            <person name="Kuo A."/>
            <person name="Liang C."/>
            <person name="Lipzen A."/>
            <person name="Lutzoni F."/>
            <person name="Magnuson J."/>
            <person name="Mondo S."/>
            <person name="Nolan M."/>
            <person name="Ohm R."/>
            <person name="Pangilinan J."/>
            <person name="Park H.-J."/>
            <person name="Ramirez L."/>
            <person name="Alfaro M."/>
            <person name="Sun H."/>
            <person name="Tritt A."/>
            <person name="Yoshinaga Y."/>
            <person name="Zwiers L.-H."/>
            <person name="Turgeon B."/>
            <person name="Goodwin S."/>
            <person name="Spatafora J."/>
            <person name="Crous P."/>
            <person name="Grigoriev I."/>
        </authorList>
    </citation>
    <scope>NUCLEOTIDE SEQUENCE</scope>
    <source>
        <strain evidence="1">CBS 260.36</strain>
    </source>
</reference>
<evidence type="ECO:0000313" key="1">
    <source>
        <dbReference type="EMBL" id="KAF2148306.1"/>
    </source>
</evidence>
<evidence type="ECO:0008006" key="3">
    <source>
        <dbReference type="Google" id="ProtNLM"/>
    </source>
</evidence>
<dbReference type="OrthoDB" id="3891008at2759"/>
<proteinExistence type="predicted"/>
<keyword evidence="2" id="KW-1185">Reference proteome</keyword>
<sequence length="253" mass="27004">MSNPADKPPTLLLLALSSNTLPALKMHLASALHAHSIKAIHLLSPHAPLLEDLKLHSYTLAGQLARNVAVTRHTLPSDLDLAALSSTLETATEGADVRGVLLALPTPSQQRAFLDVDFSVLEDVFRSTVGVVHAVARVTVPGLITARDGFFAFVDGERTDGVAGALRGVAVAEVRRAVGMAGEVQVGEAEDVLPPPKVEEKRVEEGNGLPVEGIRRLRVDMPPTNGFDVDDFDPGESPTKLWAEWALQEEELG</sequence>
<accession>A0A9P4IRE3</accession>
<name>A0A9P4IRE3_9PEZI</name>
<dbReference type="AlphaFoldDB" id="A0A9P4IRE3"/>
<evidence type="ECO:0000313" key="2">
    <source>
        <dbReference type="Proteomes" id="UP000799439"/>
    </source>
</evidence>
<dbReference type="Proteomes" id="UP000799439">
    <property type="component" value="Unassembled WGS sequence"/>
</dbReference>
<organism evidence="1 2">
    <name type="scientific">Myriangium duriaei CBS 260.36</name>
    <dbReference type="NCBI Taxonomy" id="1168546"/>
    <lineage>
        <taxon>Eukaryota</taxon>
        <taxon>Fungi</taxon>
        <taxon>Dikarya</taxon>
        <taxon>Ascomycota</taxon>
        <taxon>Pezizomycotina</taxon>
        <taxon>Dothideomycetes</taxon>
        <taxon>Dothideomycetidae</taxon>
        <taxon>Myriangiales</taxon>
        <taxon>Myriangiaceae</taxon>
        <taxon>Myriangium</taxon>
    </lineage>
</organism>
<comment type="caution">
    <text evidence="1">The sequence shown here is derived from an EMBL/GenBank/DDBJ whole genome shotgun (WGS) entry which is preliminary data.</text>
</comment>